<dbReference type="EMBL" id="WSZK01000007">
    <property type="protein sequence ID" value="MWG33397.1"/>
    <property type="molecule type" value="Genomic_DNA"/>
</dbReference>
<sequence>MGLLSGQLAVVTGAGRGQGRAEAELFADHGASVVVADVDTENAERVVASIRDGGGEAVAVTLDVSEEAGWEALVRTVEADYGALDCLVNNAGVARSESITDETVDGWQHVVDVDLRGVWLGMKHAIPLLRANGGGSIVNVSSIYGVRGGAGDSAAYHAAKGGVTVLTKNAAVGYGPEGIRTNSLHPGYMRRPMGPGADEPEADGDENAAPSHGPPVEAVPLGRFGRSSEVASAALFLASDLASYVNGVELYVDGGYLAA</sequence>
<reference evidence="3 4" key="1">
    <citation type="submission" date="2019-12" db="EMBL/GenBank/DDBJ databases">
        <title>Halocatena pleomorpha gen. nov. sp. nov., an extremely halophilic archaeon of family Halobacteriaceae isolated from saltpan soil.</title>
        <authorList>
            <person name="Pal Y."/>
            <person name="Verma A."/>
            <person name="Krishnamurthi S."/>
            <person name="Kumar P."/>
        </authorList>
    </citation>
    <scope>NUCLEOTIDE SEQUENCE [LARGE SCALE GENOMIC DNA]</scope>
    <source>
        <strain evidence="3 4">JCM 16495</strain>
    </source>
</reference>
<evidence type="ECO:0000256" key="2">
    <source>
        <dbReference type="SAM" id="MobiDB-lite"/>
    </source>
</evidence>
<organism evidence="3 4">
    <name type="scientific">Halomarina oriensis</name>
    <dbReference type="NCBI Taxonomy" id="671145"/>
    <lineage>
        <taxon>Archaea</taxon>
        <taxon>Methanobacteriati</taxon>
        <taxon>Methanobacteriota</taxon>
        <taxon>Stenosarchaea group</taxon>
        <taxon>Halobacteria</taxon>
        <taxon>Halobacteriales</taxon>
        <taxon>Natronomonadaceae</taxon>
        <taxon>Halomarina</taxon>
    </lineage>
</organism>
<proteinExistence type="inferred from homology"/>
<dbReference type="GO" id="GO:0047936">
    <property type="term" value="F:glucose 1-dehydrogenase [NAD(P)+] activity"/>
    <property type="evidence" value="ECO:0007669"/>
    <property type="project" value="UniProtKB-EC"/>
</dbReference>
<dbReference type="EC" id="1.1.1.47" evidence="3"/>
<dbReference type="Proteomes" id="UP000451471">
    <property type="component" value="Unassembled WGS sequence"/>
</dbReference>
<evidence type="ECO:0000256" key="1">
    <source>
        <dbReference type="ARBA" id="ARBA00006484"/>
    </source>
</evidence>
<dbReference type="InterPro" id="IPR002347">
    <property type="entry name" value="SDR_fam"/>
</dbReference>
<keyword evidence="4" id="KW-1185">Reference proteome</keyword>
<dbReference type="InterPro" id="IPR036291">
    <property type="entry name" value="NAD(P)-bd_dom_sf"/>
</dbReference>
<comment type="caution">
    <text evidence="3">The sequence shown here is derived from an EMBL/GenBank/DDBJ whole genome shotgun (WGS) entry which is preliminary data.</text>
</comment>
<dbReference type="Pfam" id="PF13561">
    <property type="entry name" value="adh_short_C2"/>
    <property type="match status" value="1"/>
</dbReference>
<dbReference type="NCBIfam" id="NF005559">
    <property type="entry name" value="PRK07231.1"/>
    <property type="match status" value="1"/>
</dbReference>
<dbReference type="PRINTS" id="PR00081">
    <property type="entry name" value="GDHRDH"/>
</dbReference>
<dbReference type="AlphaFoldDB" id="A0A6B0GHI5"/>
<dbReference type="PRINTS" id="PR00080">
    <property type="entry name" value="SDRFAMILY"/>
</dbReference>
<dbReference type="OrthoDB" id="24596at2157"/>
<protein>
    <submittedName>
        <fullName evidence="3">Glucose 1-dehydrogenase</fullName>
        <ecNumber evidence="3">1.1.1.47</ecNumber>
    </submittedName>
</protein>
<evidence type="ECO:0000313" key="4">
    <source>
        <dbReference type="Proteomes" id="UP000451471"/>
    </source>
</evidence>
<dbReference type="Gene3D" id="3.40.50.720">
    <property type="entry name" value="NAD(P)-binding Rossmann-like Domain"/>
    <property type="match status" value="1"/>
</dbReference>
<feature type="region of interest" description="Disordered" evidence="2">
    <location>
        <begin position="183"/>
        <end position="220"/>
    </location>
</feature>
<accession>A0A6B0GHI5</accession>
<dbReference type="RefSeq" id="WP_158203129.1">
    <property type="nucleotide sequence ID" value="NZ_WSZK01000007.1"/>
</dbReference>
<dbReference type="SUPFAM" id="SSF51735">
    <property type="entry name" value="NAD(P)-binding Rossmann-fold domains"/>
    <property type="match status" value="1"/>
</dbReference>
<comment type="similarity">
    <text evidence="1">Belongs to the short-chain dehydrogenases/reductases (SDR) family.</text>
</comment>
<dbReference type="PANTHER" id="PTHR42760">
    <property type="entry name" value="SHORT-CHAIN DEHYDROGENASES/REDUCTASES FAMILY MEMBER"/>
    <property type="match status" value="1"/>
</dbReference>
<name>A0A6B0GHI5_9EURY</name>
<evidence type="ECO:0000313" key="3">
    <source>
        <dbReference type="EMBL" id="MWG33397.1"/>
    </source>
</evidence>
<dbReference type="FunFam" id="3.40.50.720:FF:000084">
    <property type="entry name" value="Short-chain dehydrogenase reductase"/>
    <property type="match status" value="1"/>
</dbReference>
<keyword evidence="3" id="KW-0560">Oxidoreductase</keyword>
<gene>
    <name evidence="3" type="ORF">GQS65_02650</name>
</gene>